<proteinExistence type="predicted"/>
<evidence type="ECO:0000313" key="1">
    <source>
        <dbReference type="EMBL" id="CEO50763.1"/>
    </source>
</evidence>
<sequence length="87" mass="10027">MAEMPESQVALERIPGRDFIGSTALFFRVKPGILLKAPVTLLKDRIIRERTSVLSSYRTERLILERLGNHPRIIELANRVSDWLAFH</sequence>
<protein>
    <submittedName>
        <fullName evidence="1">Uncharacterized protein</fullName>
    </submittedName>
</protein>
<gene>
    <name evidence="1" type="ORF">BN869_000006821_1</name>
</gene>
<reference evidence="1" key="1">
    <citation type="submission" date="2015-01" db="EMBL/GenBank/DDBJ databases">
        <authorList>
            <person name="Durling Mikael"/>
        </authorList>
    </citation>
    <scope>NUCLEOTIDE SEQUENCE</scope>
</reference>
<accession>A0A0B7K0A2</accession>
<organism evidence="1">
    <name type="scientific">Bionectria ochroleuca</name>
    <name type="common">Gliocladium roseum</name>
    <dbReference type="NCBI Taxonomy" id="29856"/>
    <lineage>
        <taxon>Eukaryota</taxon>
        <taxon>Fungi</taxon>
        <taxon>Dikarya</taxon>
        <taxon>Ascomycota</taxon>
        <taxon>Pezizomycotina</taxon>
        <taxon>Sordariomycetes</taxon>
        <taxon>Hypocreomycetidae</taxon>
        <taxon>Hypocreales</taxon>
        <taxon>Bionectriaceae</taxon>
        <taxon>Clonostachys</taxon>
    </lineage>
</organism>
<name>A0A0B7K0A2_BIOOC</name>
<dbReference type="EMBL" id="CDPU01000020">
    <property type="protein sequence ID" value="CEO50763.1"/>
    <property type="molecule type" value="Genomic_DNA"/>
</dbReference>
<dbReference type="AlphaFoldDB" id="A0A0B7K0A2"/>